<dbReference type="InterPro" id="IPR001789">
    <property type="entry name" value="Sig_transdc_resp-reg_receiver"/>
</dbReference>
<comment type="function">
    <text evidence="7">May play the central regulatory role in sporulation. It may be an element of the effector pathway responsible for the activation of sporulation genes in response to nutritional stress. Spo0A may act in concert with spo0H (a sigma factor) to control the expression of some genes that are critical to the sporulation process.</text>
</comment>
<evidence type="ECO:0000256" key="5">
    <source>
        <dbReference type="ARBA" id="ARBA00023125"/>
    </source>
</evidence>
<dbReference type="Proteomes" id="UP000480039">
    <property type="component" value="Unassembled WGS sequence"/>
</dbReference>
<reference evidence="9 10" key="1">
    <citation type="submission" date="2019-04" db="EMBL/GenBank/DDBJ databases">
        <title>Genome sequencing of Clostridium botulinum Groups I-IV and Clostridium butyricum.</title>
        <authorList>
            <person name="Brunt J."/>
            <person name="Van Vliet A.H.M."/>
            <person name="Stringer S.C."/>
            <person name="Carter A.T."/>
            <person name="Peck M.W."/>
        </authorList>
    </citation>
    <scope>NUCLEOTIDE SEQUENCE [LARGE SCALE GENOMIC DNA]</scope>
    <source>
        <strain evidence="9 10">Colworth BL30</strain>
    </source>
</reference>
<evidence type="ECO:0000313" key="10">
    <source>
        <dbReference type="Proteomes" id="UP000480039"/>
    </source>
</evidence>
<evidence type="ECO:0000256" key="6">
    <source>
        <dbReference type="ARBA" id="ARBA00023163"/>
    </source>
</evidence>
<dbReference type="GO" id="GO:0032993">
    <property type="term" value="C:protein-DNA complex"/>
    <property type="evidence" value="ECO:0007669"/>
    <property type="project" value="TreeGrafter"/>
</dbReference>
<evidence type="ECO:0000256" key="1">
    <source>
        <dbReference type="ARBA" id="ARBA00018672"/>
    </source>
</evidence>
<dbReference type="SMART" id="SM00448">
    <property type="entry name" value="REC"/>
    <property type="match status" value="1"/>
</dbReference>
<comment type="caution">
    <text evidence="8">Lacks conserved residue(s) required for the propagation of feature annotation.</text>
</comment>
<keyword evidence="6" id="KW-0804">Transcription</keyword>
<dbReference type="EMBL" id="SWQE01000001">
    <property type="protein sequence ID" value="NFJ07004.1"/>
    <property type="molecule type" value="Genomic_DNA"/>
</dbReference>
<dbReference type="PANTHER" id="PTHR48111:SF1">
    <property type="entry name" value="TWO-COMPONENT RESPONSE REGULATOR ORR33"/>
    <property type="match status" value="1"/>
</dbReference>
<dbReference type="GO" id="GO:0000156">
    <property type="term" value="F:phosphorelay response regulator activity"/>
    <property type="evidence" value="ECO:0007669"/>
    <property type="project" value="TreeGrafter"/>
</dbReference>
<evidence type="ECO:0000256" key="3">
    <source>
        <dbReference type="ARBA" id="ARBA00023012"/>
    </source>
</evidence>
<dbReference type="GO" id="GO:0006355">
    <property type="term" value="P:regulation of DNA-templated transcription"/>
    <property type="evidence" value="ECO:0007669"/>
    <property type="project" value="TreeGrafter"/>
</dbReference>
<dbReference type="OrthoDB" id="37094at2"/>
<evidence type="ECO:0000313" key="9">
    <source>
        <dbReference type="EMBL" id="NFJ07004.1"/>
    </source>
</evidence>
<keyword evidence="3" id="KW-0902">Two-component regulatory system</keyword>
<organism evidence="9 10">
    <name type="scientific">Clostridium botulinum</name>
    <dbReference type="NCBI Taxonomy" id="1491"/>
    <lineage>
        <taxon>Bacteria</taxon>
        <taxon>Bacillati</taxon>
        <taxon>Bacillota</taxon>
        <taxon>Clostridia</taxon>
        <taxon>Eubacteriales</taxon>
        <taxon>Clostridiaceae</taxon>
        <taxon>Clostridium</taxon>
    </lineage>
</organism>
<keyword evidence="4" id="KW-0805">Transcription regulation</keyword>
<sequence length="317" mass="37042">MQNIIILDDMSYMRYRVKDLLEEKDIKVYETSTSFEFFNKLYEKKDNIDLIILELGLTREDGFEVVEKIREKNVDIPIVILTKVNTRDAFAKVIREGISDYILKPFDNKVLLDRIVKTIKESKASKEEVSIGKKSKVQKIYISEDNENIDKDKEEFAKGKEIADFNGIEEELPEEFKIYFVDELNKAKTDNTKVSSVVFTLIKNTDEEEKIDVKESYITLTEVFYKGIKDIFKAPNFITKHGLLTFVALLPNCDEEKVEDMKNRIQEKYKMLSLIYPQLSQYHVGYGNVTYPLDGDTVEALIDKLMDKMRENIKLKE</sequence>
<dbReference type="RefSeq" id="WP_011948253.1">
    <property type="nucleotide sequence ID" value="NZ_CP013686.1"/>
</dbReference>
<dbReference type="PROSITE" id="PS50110">
    <property type="entry name" value="RESPONSE_REGULATORY"/>
    <property type="match status" value="1"/>
</dbReference>
<name>A0A0M0A2A1_CLOBO</name>
<comment type="caution">
    <text evidence="9">The sequence shown here is derived from an EMBL/GenBank/DDBJ whole genome shotgun (WGS) entry which is preliminary data.</text>
</comment>
<dbReference type="GO" id="GO:0005829">
    <property type="term" value="C:cytosol"/>
    <property type="evidence" value="ECO:0007669"/>
    <property type="project" value="TreeGrafter"/>
</dbReference>
<dbReference type="Pfam" id="PF00072">
    <property type="entry name" value="Response_reg"/>
    <property type="match status" value="1"/>
</dbReference>
<dbReference type="InterPro" id="IPR039420">
    <property type="entry name" value="WalR-like"/>
</dbReference>
<evidence type="ECO:0000256" key="2">
    <source>
        <dbReference type="ARBA" id="ARBA00022553"/>
    </source>
</evidence>
<dbReference type="GO" id="GO:0000976">
    <property type="term" value="F:transcription cis-regulatory region binding"/>
    <property type="evidence" value="ECO:0007669"/>
    <property type="project" value="TreeGrafter"/>
</dbReference>
<evidence type="ECO:0000256" key="7">
    <source>
        <dbReference type="ARBA" id="ARBA00024867"/>
    </source>
</evidence>
<dbReference type="OMA" id="PVMILTK"/>
<evidence type="ECO:0000256" key="4">
    <source>
        <dbReference type="ARBA" id="ARBA00023015"/>
    </source>
</evidence>
<protein>
    <recommendedName>
        <fullName evidence="1">Stage 0 sporulation protein A homolog</fullName>
    </recommendedName>
</protein>
<keyword evidence="5" id="KW-0238">DNA-binding</keyword>
<accession>A0A0M0A2A1</accession>
<dbReference type="InterPro" id="IPR011006">
    <property type="entry name" value="CheY-like_superfamily"/>
</dbReference>
<dbReference type="GeneID" id="5184758"/>
<proteinExistence type="predicted"/>
<dbReference type="AlphaFoldDB" id="A0A0M0A2A1"/>
<evidence type="ECO:0000256" key="8">
    <source>
        <dbReference type="PROSITE-ProRule" id="PRU00169"/>
    </source>
</evidence>
<dbReference type="CDD" id="cd00156">
    <property type="entry name" value="REC"/>
    <property type="match status" value="1"/>
</dbReference>
<dbReference type="Gene3D" id="3.40.50.2300">
    <property type="match status" value="1"/>
</dbReference>
<keyword evidence="2" id="KW-0597">Phosphoprotein</keyword>
<dbReference type="SUPFAM" id="SSF52172">
    <property type="entry name" value="CheY-like"/>
    <property type="match status" value="1"/>
</dbReference>
<dbReference type="PANTHER" id="PTHR48111">
    <property type="entry name" value="REGULATOR OF RPOS"/>
    <property type="match status" value="1"/>
</dbReference>
<gene>
    <name evidence="9" type="ORF">FC871_00510</name>
</gene>